<gene>
    <name evidence="2" type="ORF">NEJAP_2267</name>
</gene>
<organism evidence="2 3">
    <name type="scientific">Neptunomonas japonica JAMM 1380</name>
    <dbReference type="NCBI Taxonomy" id="1441457"/>
    <lineage>
        <taxon>Bacteria</taxon>
        <taxon>Pseudomonadati</taxon>
        <taxon>Pseudomonadota</taxon>
        <taxon>Gammaproteobacteria</taxon>
        <taxon>Oceanospirillales</taxon>
        <taxon>Oceanospirillaceae</taxon>
        <taxon>Neptunomonas</taxon>
    </lineage>
</organism>
<feature type="transmembrane region" description="Helical" evidence="1">
    <location>
        <begin position="67"/>
        <end position="86"/>
    </location>
</feature>
<name>A0A7R6PAF5_9GAMM</name>
<evidence type="ECO:0000313" key="2">
    <source>
        <dbReference type="EMBL" id="BBB30214.1"/>
    </source>
</evidence>
<dbReference type="EMBL" id="AP014546">
    <property type="protein sequence ID" value="BBB30214.1"/>
    <property type="molecule type" value="Genomic_DNA"/>
</dbReference>
<sequence length="176" mass="19591">MENVKHDGAINLLDELRTDAKLGKDKHFNASRRKMKLHNWVGIPVIVINVLIGTVIVSLLSDGTADQWIGISSAVLAFMAASLSALQTFFNFHKAAEGHSSVGNRYLKISRNCKKVLRKHQDIPFSPEDLWKQAEAIQSEYLEINTESEAFPTSDGDLNKARSAKEVTPFVLEPEC</sequence>
<proteinExistence type="predicted"/>
<evidence type="ECO:0008006" key="4">
    <source>
        <dbReference type="Google" id="ProtNLM"/>
    </source>
</evidence>
<keyword evidence="1" id="KW-1133">Transmembrane helix</keyword>
<evidence type="ECO:0000256" key="1">
    <source>
        <dbReference type="SAM" id="Phobius"/>
    </source>
</evidence>
<feature type="transmembrane region" description="Helical" evidence="1">
    <location>
        <begin position="40"/>
        <end position="61"/>
    </location>
</feature>
<dbReference type="AlphaFoldDB" id="A0A7R6PAF5"/>
<protein>
    <recommendedName>
        <fullName evidence="4">SMODS and SLOG-associating 2TM effector domain-containing protein</fullName>
    </recommendedName>
</protein>
<keyword evidence="3" id="KW-1185">Reference proteome</keyword>
<evidence type="ECO:0000313" key="3">
    <source>
        <dbReference type="Proteomes" id="UP000595332"/>
    </source>
</evidence>
<dbReference type="Proteomes" id="UP000595332">
    <property type="component" value="Chromosome"/>
</dbReference>
<keyword evidence="1" id="KW-0472">Membrane</keyword>
<dbReference type="RefSeq" id="WP_201347418.1">
    <property type="nucleotide sequence ID" value="NZ_AP014546.1"/>
</dbReference>
<accession>A0A7R6PAF5</accession>
<keyword evidence="1" id="KW-0812">Transmembrane</keyword>
<reference evidence="2 3" key="1">
    <citation type="journal article" date="2008" name="Int. J. Syst. Evol. Microbiol.">
        <title>Neptunomonas japonica sp. nov., an Osedax japonicus symbiont-like bacterium isolated from sediment adjacent to sperm whale carcasses off Kagoshima, Japan.</title>
        <authorList>
            <person name="Miyazaki M."/>
            <person name="Nogi Y."/>
            <person name="Fujiwara Y."/>
            <person name="Kawato M."/>
            <person name="Kubokawa K."/>
            <person name="Horikoshi K."/>
        </authorList>
    </citation>
    <scope>NUCLEOTIDE SEQUENCE [LARGE SCALE GENOMIC DNA]</scope>
    <source>
        <strain evidence="2 3">JAMM 1380</strain>
    </source>
</reference>
<dbReference type="NCBIfam" id="NF033632">
    <property type="entry name" value="SLATT_4"/>
    <property type="match status" value="1"/>
</dbReference>
<dbReference type="KEGG" id="njp:NEJAP_2267"/>